<dbReference type="InterPro" id="IPR036259">
    <property type="entry name" value="MFS_trans_sf"/>
</dbReference>
<feature type="compositionally biased region" description="Polar residues" evidence="7">
    <location>
        <begin position="1"/>
        <end position="14"/>
    </location>
</feature>
<dbReference type="InterPro" id="IPR020846">
    <property type="entry name" value="MFS_dom"/>
</dbReference>
<organism evidence="10 11">
    <name type="scientific">Rubidibacter lacunae KORDI 51-2</name>
    <dbReference type="NCBI Taxonomy" id="582515"/>
    <lineage>
        <taxon>Bacteria</taxon>
        <taxon>Bacillati</taxon>
        <taxon>Cyanobacteriota</taxon>
        <taxon>Cyanophyceae</taxon>
        <taxon>Oscillatoriophycideae</taxon>
        <taxon>Chroococcales</taxon>
        <taxon>Aphanothecaceae</taxon>
        <taxon>Rubidibacter</taxon>
    </lineage>
</organism>
<keyword evidence="6 8" id="KW-0472">Membrane</keyword>
<feature type="transmembrane region" description="Helical" evidence="8">
    <location>
        <begin position="391"/>
        <end position="412"/>
    </location>
</feature>
<feature type="region of interest" description="Disordered" evidence="7">
    <location>
        <begin position="1"/>
        <end position="30"/>
    </location>
</feature>
<sequence length="431" mass="44946">MSVSLLNDPDQLSATGIAGRAPSHDPTDDDSKATGLQIAIAALAFALVGVGDGTVGILLPELSASYGVVRTTVGMLLLSNAIGYLLTAAAGGWLASRLGRPRYLLLGTASFLSASTMMALQPPLWGLLTLPLLVGSGTAVLETGLTAFAARRSSNPALLNYLHALFGIGAFVGPLAASALLHAGFNWSSIYWMQAGGALLLLVSFGATYRHWRLELAAVSLAVGNPVAAALRLRLVWCMSLFFLFYVGAEISLGHWSFSYLSEERHIRAALAGGLTSGYWLGLALGRLSLAQLAALVDARRLIHGCLLGVVLGVVLYWSGLSRLTTGLGLVLTGFSLGPILPTAISLMAERLPARLVLSAVSLCASFGSLGKAIFPWLAGNVTALWGLTAFLPYVSGLVLLTVGCWLAIAILSRARLPEWCDAEVSSSSGA</sequence>
<keyword evidence="5 8" id="KW-1133">Transmembrane helix</keyword>
<dbReference type="eggNOG" id="COG0738">
    <property type="taxonomic scope" value="Bacteria"/>
</dbReference>
<feature type="transmembrane region" description="Helical" evidence="8">
    <location>
        <begin position="269"/>
        <end position="290"/>
    </location>
</feature>
<evidence type="ECO:0000256" key="7">
    <source>
        <dbReference type="SAM" id="MobiDB-lite"/>
    </source>
</evidence>
<dbReference type="PANTHER" id="PTHR23514:SF3">
    <property type="entry name" value="BYPASS OF STOP CODON PROTEIN 6"/>
    <property type="match status" value="1"/>
</dbReference>
<feature type="transmembrane region" description="Helical" evidence="8">
    <location>
        <begin position="127"/>
        <end position="149"/>
    </location>
</feature>
<reference evidence="10 11" key="1">
    <citation type="submission" date="2013-05" db="EMBL/GenBank/DDBJ databases">
        <title>Draft genome sequence of Rubidibacter lacunae KORDI 51-2.</title>
        <authorList>
            <person name="Choi D.H."/>
            <person name="Noh J.H."/>
            <person name="Kwon K.-K."/>
            <person name="Lee J.-H."/>
            <person name="Ryu J.-Y."/>
        </authorList>
    </citation>
    <scope>NUCLEOTIDE SEQUENCE [LARGE SCALE GENOMIC DNA]</scope>
    <source>
        <strain evidence="10 11">KORDI 51-2</strain>
    </source>
</reference>
<dbReference type="STRING" id="582515.KR51_00025930"/>
<dbReference type="InParanoid" id="U5DME6"/>
<dbReference type="OrthoDB" id="9795150at2"/>
<evidence type="ECO:0000313" key="11">
    <source>
        <dbReference type="Proteomes" id="UP000016960"/>
    </source>
</evidence>
<feature type="transmembrane region" description="Helical" evidence="8">
    <location>
        <begin position="302"/>
        <end position="321"/>
    </location>
</feature>
<accession>U5DME6</accession>
<dbReference type="Pfam" id="PF07690">
    <property type="entry name" value="MFS_1"/>
    <property type="match status" value="1"/>
</dbReference>
<evidence type="ECO:0000256" key="2">
    <source>
        <dbReference type="ARBA" id="ARBA00008335"/>
    </source>
</evidence>
<evidence type="ECO:0000256" key="5">
    <source>
        <dbReference type="ARBA" id="ARBA00022989"/>
    </source>
</evidence>
<name>U5DME6_9CHRO</name>
<dbReference type="AlphaFoldDB" id="U5DME6"/>
<protein>
    <submittedName>
        <fullName evidence="10">Fucose permease</fullName>
    </submittedName>
</protein>
<evidence type="ECO:0000313" key="10">
    <source>
        <dbReference type="EMBL" id="ERN40880.1"/>
    </source>
</evidence>
<feature type="transmembrane region" description="Helical" evidence="8">
    <location>
        <begin position="161"/>
        <end position="185"/>
    </location>
</feature>
<keyword evidence="4 8" id="KW-0812">Transmembrane</keyword>
<evidence type="ECO:0000256" key="3">
    <source>
        <dbReference type="ARBA" id="ARBA00022448"/>
    </source>
</evidence>
<feature type="transmembrane region" description="Helical" evidence="8">
    <location>
        <begin position="38"/>
        <end position="59"/>
    </location>
</feature>
<dbReference type="SUPFAM" id="SSF103473">
    <property type="entry name" value="MFS general substrate transporter"/>
    <property type="match status" value="1"/>
</dbReference>
<keyword evidence="3" id="KW-0813">Transport</keyword>
<proteinExistence type="inferred from homology"/>
<dbReference type="GO" id="GO:0005886">
    <property type="term" value="C:plasma membrane"/>
    <property type="evidence" value="ECO:0007669"/>
    <property type="project" value="UniProtKB-SubCell"/>
</dbReference>
<keyword evidence="11" id="KW-1185">Reference proteome</keyword>
<dbReference type="GO" id="GO:0022857">
    <property type="term" value="F:transmembrane transporter activity"/>
    <property type="evidence" value="ECO:0007669"/>
    <property type="project" value="InterPro"/>
</dbReference>
<comment type="subcellular location">
    <subcellularLocation>
        <location evidence="1">Cell membrane</location>
        <topology evidence="1">Multi-pass membrane protein</topology>
    </subcellularLocation>
</comment>
<dbReference type="PANTHER" id="PTHR23514">
    <property type="entry name" value="BYPASS OF STOP CODON PROTEIN 6"/>
    <property type="match status" value="1"/>
</dbReference>
<evidence type="ECO:0000256" key="4">
    <source>
        <dbReference type="ARBA" id="ARBA00022692"/>
    </source>
</evidence>
<dbReference type="PROSITE" id="PS50850">
    <property type="entry name" value="MFS"/>
    <property type="match status" value="1"/>
</dbReference>
<dbReference type="InterPro" id="IPR011701">
    <property type="entry name" value="MFS"/>
</dbReference>
<evidence type="ECO:0000256" key="1">
    <source>
        <dbReference type="ARBA" id="ARBA00004651"/>
    </source>
</evidence>
<dbReference type="Gene3D" id="1.20.1250.20">
    <property type="entry name" value="MFS general substrate transporter like domains"/>
    <property type="match status" value="2"/>
</dbReference>
<feature type="transmembrane region" description="Helical" evidence="8">
    <location>
        <begin position="71"/>
        <end position="96"/>
    </location>
</feature>
<evidence type="ECO:0000256" key="6">
    <source>
        <dbReference type="ARBA" id="ARBA00023136"/>
    </source>
</evidence>
<gene>
    <name evidence="10" type="ORF">KR51_00025930</name>
</gene>
<feature type="domain" description="Major facilitator superfamily (MFS) profile" evidence="9">
    <location>
        <begin position="37"/>
        <end position="416"/>
    </location>
</feature>
<feature type="transmembrane region" description="Helical" evidence="8">
    <location>
        <begin position="230"/>
        <end position="249"/>
    </location>
</feature>
<feature type="transmembrane region" description="Helical" evidence="8">
    <location>
        <begin position="327"/>
        <end position="349"/>
    </location>
</feature>
<comment type="caution">
    <text evidence="10">The sequence shown here is derived from an EMBL/GenBank/DDBJ whole genome shotgun (WGS) entry which is preliminary data.</text>
</comment>
<dbReference type="InterPro" id="IPR001958">
    <property type="entry name" value="Tet-R_TetA/multi-R_MdtG-like"/>
</dbReference>
<feature type="transmembrane region" description="Helical" evidence="8">
    <location>
        <begin position="356"/>
        <end position="379"/>
    </location>
</feature>
<dbReference type="RefSeq" id="WP_022607968.1">
    <property type="nucleotide sequence ID" value="NZ_ASSJ01000066.1"/>
</dbReference>
<dbReference type="EMBL" id="ASSJ01000066">
    <property type="protein sequence ID" value="ERN40880.1"/>
    <property type="molecule type" value="Genomic_DNA"/>
</dbReference>
<dbReference type="PRINTS" id="PR01035">
    <property type="entry name" value="TCRTETA"/>
</dbReference>
<evidence type="ECO:0000259" key="9">
    <source>
        <dbReference type="PROSITE" id="PS50850"/>
    </source>
</evidence>
<feature type="transmembrane region" description="Helical" evidence="8">
    <location>
        <begin position="191"/>
        <end position="209"/>
    </location>
</feature>
<dbReference type="FunCoup" id="U5DME6">
    <property type="interactions" value="126"/>
</dbReference>
<dbReference type="Proteomes" id="UP000016960">
    <property type="component" value="Unassembled WGS sequence"/>
</dbReference>
<dbReference type="InterPro" id="IPR051788">
    <property type="entry name" value="MFS_Transporter"/>
</dbReference>
<evidence type="ECO:0000256" key="8">
    <source>
        <dbReference type="SAM" id="Phobius"/>
    </source>
</evidence>
<comment type="similarity">
    <text evidence="2">Belongs to the major facilitator superfamily.</text>
</comment>